<keyword evidence="2" id="KW-1185">Reference proteome</keyword>
<evidence type="ECO:0000313" key="2">
    <source>
        <dbReference type="Proteomes" id="UP001491310"/>
    </source>
</evidence>
<dbReference type="EMBL" id="JALJOT010000012">
    <property type="protein sequence ID" value="KAK9905105.1"/>
    <property type="molecule type" value="Genomic_DNA"/>
</dbReference>
<accession>A0ABR2YGZ0</accession>
<organism evidence="1 2">
    <name type="scientific">Coccomyxa subellipsoidea</name>
    <dbReference type="NCBI Taxonomy" id="248742"/>
    <lineage>
        <taxon>Eukaryota</taxon>
        <taxon>Viridiplantae</taxon>
        <taxon>Chlorophyta</taxon>
        <taxon>core chlorophytes</taxon>
        <taxon>Trebouxiophyceae</taxon>
        <taxon>Trebouxiophyceae incertae sedis</taxon>
        <taxon>Coccomyxaceae</taxon>
        <taxon>Coccomyxa</taxon>
    </lineage>
</organism>
<proteinExistence type="predicted"/>
<dbReference type="Proteomes" id="UP001491310">
    <property type="component" value="Unassembled WGS sequence"/>
</dbReference>
<comment type="caution">
    <text evidence="1">The sequence shown here is derived from an EMBL/GenBank/DDBJ whole genome shotgun (WGS) entry which is preliminary data.</text>
</comment>
<name>A0ABR2YGZ0_9CHLO</name>
<evidence type="ECO:0000313" key="1">
    <source>
        <dbReference type="EMBL" id="KAK9905105.1"/>
    </source>
</evidence>
<reference evidence="1 2" key="1">
    <citation type="journal article" date="2024" name="Nat. Commun.">
        <title>Phylogenomics reveals the evolutionary origins of lichenization in chlorophyte algae.</title>
        <authorList>
            <person name="Puginier C."/>
            <person name="Libourel C."/>
            <person name="Otte J."/>
            <person name="Skaloud P."/>
            <person name="Haon M."/>
            <person name="Grisel S."/>
            <person name="Petersen M."/>
            <person name="Berrin J.G."/>
            <person name="Delaux P.M."/>
            <person name="Dal Grande F."/>
            <person name="Keller J."/>
        </authorList>
    </citation>
    <scope>NUCLEOTIDE SEQUENCE [LARGE SCALE GENOMIC DNA]</scope>
    <source>
        <strain evidence="1 2">SAG 216-7</strain>
    </source>
</reference>
<protein>
    <submittedName>
        <fullName evidence="1">Uncharacterized protein</fullName>
    </submittedName>
</protein>
<gene>
    <name evidence="1" type="ORF">WJX75_009688</name>
</gene>
<sequence>MNFIACSCFGLIILEKFCCPLSLKRVTAGSMAGRWVICALAVLCFCSFAHGSALQSGTDKLSERMGSLRRLLETELTVASDNNTYPNATVNVGLSRPEGCVPWWTKTRPSDVVCPKDCQLSGFKEGYNLGQLAPLNIKVEKGQVSRVAPRPLKGAYMNITGTSRIDNKADYKFQVSDYGVNYVQFAANYNVGAKFTVAMGLVKKDPNGGGSAVPDPNAKHNPFCFFNVTWTVVAVGSIAPADEAAKPAATSAATSATATDSGDLPATTTTTPAAATVANKAAAPAPATVAQATTPVATGKKAAAPAPAAASFEDIGL</sequence>